<dbReference type="EMBL" id="NHPJ01000027">
    <property type="protein sequence ID" value="OYR58640.1"/>
    <property type="molecule type" value="Genomic_DNA"/>
</dbReference>
<dbReference type="RefSeq" id="WP_094529870.1">
    <property type="nucleotide sequence ID" value="NZ_NHPJ01000027.1"/>
</dbReference>
<evidence type="ECO:0000256" key="1">
    <source>
        <dbReference type="SAM" id="MobiDB-lite"/>
    </source>
</evidence>
<feature type="region of interest" description="Disordered" evidence="1">
    <location>
        <begin position="1"/>
        <end position="22"/>
    </location>
</feature>
<name>A0A256IPY3_9EURY</name>
<accession>A0A256IPY3</accession>
<protein>
    <submittedName>
        <fullName evidence="2">Uncharacterized protein</fullName>
    </submittedName>
</protein>
<dbReference type="Proteomes" id="UP000216308">
    <property type="component" value="Unassembled WGS sequence"/>
</dbReference>
<evidence type="ECO:0000313" key="3">
    <source>
        <dbReference type="Proteomes" id="UP000216308"/>
    </source>
</evidence>
<feature type="compositionally biased region" description="Polar residues" evidence="1">
    <location>
        <begin position="1"/>
        <end position="12"/>
    </location>
</feature>
<gene>
    <name evidence="2" type="ORF">DJ70_02625</name>
</gene>
<comment type="caution">
    <text evidence="2">The sequence shown here is derived from an EMBL/GenBank/DDBJ whole genome shotgun (WGS) entry which is preliminary data.</text>
</comment>
<organism evidence="2 3">
    <name type="scientific">Halorubrum halodurans</name>
    <dbReference type="NCBI Taxonomy" id="1383851"/>
    <lineage>
        <taxon>Archaea</taxon>
        <taxon>Methanobacteriati</taxon>
        <taxon>Methanobacteriota</taxon>
        <taxon>Stenosarchaea group</taxon>
        <taxon>Halobacteria</taxon>
        <taxon>Halobacteriales</taxon>
        <taxon>Haloferacaceae</taxon>
        <taxon>Halorubrum</taxon>
    </lineage>
</organism>
<reference evidence="2 3" key="1">
    <citation type="journal article" date="2014" name="Front. Microbiol.">
        <title>Population and genomic analysis of the genus Halorubrum.</title>
        <authorList>
            <person name="Fullmer M.S."/>
            <person name="Soucy S.M."/>
            <person name="Swithers K.S."/>
            <person name="Makkay A.M."/>
            <person name="Wheeler R."/>
            <person name="Ventosa A."/>
            <person name="Gogarten J.P."/>
            <person name="Papke R.T."/>
        </authorList>
    </citation>
    <scope>NUCLEOTIDE SEQUENCE [LARGE SCALE GENOMIC DNA]</scope>
    <source>
        <strain evidence="2 3">Cb34</strain>
    </source>
</reference>
<sequence>MSANSTTTQNGTAPDFRDTEGPREITHTQIDALNYPSVTAGDDEVVCYAVARVNGVIDYNDDALGFATGATVLYMDPAGRVAFERRYYVDEDEWAPIDAVDTAAEDAHPEPTAAMMANFAHVLEQYDAVVEVCR</sequence>
<dbReference type="OrthoDB" id="378782at2157"/>
<proteinExistence type="predicted"/>
<dbReference type="AlphaFoldDB" id="A0A256IPY3"/>
<keyword evidence="3" id="KW-1185">Reference proteome</keyword>
<evidence type="ECO:0000313" key="2">
    <source>
        <dbReference type="EMBL" id="OYR58640.1"/>
    </source>
</evidence>